<dbReference type="HAMAP" id="MF_00464">
    <property type="entry name" value="AdoMetDC_1"/>
    <property type="match status" value="1"/>
</dbReference>
<evidence type="ECO:0000256" key="7">
    <source>
        <dbReference type="ARBA" id="ARBA00023270"/>
    </source>
</evidence>
<dbReference type="PANTHER" id="PTHR33866">
    <property type="entry name" value="S-ADENOSYLMETHIONINE DECARBOXYLASE PROENZYME"/>
    <property type="match status" value="1"/>
</dbReference>
<dbReference type="NCBIfam" id="TIGR03330">
    <property type="entry name" value="SAM_DCase_Bsu"/>
    <property type="match status" value="1"/>
</dbReference>
<evidence type="ECO:0000256" key="6">
    <source>
        <dbReference type="ARBA" id="ARBA00023239"/>
    </source>
</evidence>
<evidence type="ECO:0000256" key="8">
    <source>
        <dbReference type="ARBA" id="ARBA00023317"/>
    </source>
</evidence>
<keyword evidence="5 9" id="KW-0865">Zymogen</keyword>
<evidence type="ECO:0000256" key="2">
    <source>
        <dbReference type="ARBA" id="ARBA00022813"/>
    </source>
</evidence>
<keyword evidence="3 9" id="KW-0745">Spermidine biosynthesis</keyword>
<feature type="active site" description="Proton acceptor; for processing activity" evidence="9">
    <location>
        <position position="69"/>
    </location>
</feature>
<feature type="active site" description="Proton donor; for catalytic activity" evidence="9">
    <location>
        <position position="84"/>
    </location>
</feature>
<evidence type="ECO:0000313" key="11">
    <source>
        <dbReference type="Proteomes" id="UP000095713"/>
    </source>
</evidence>
<dbReference type="UniPathway" id="UPA00331">
    <property type="reaction ID" value="UER00451"/>
</dbReference>
<protein>
    <recommendedName>
        <fullName evidence="9">S-adenosylmethionine decarboxylase proenzyme</fullName>
        <shortName evidence="9">AdoMetDC</shortName>
        <shortName evidence="9">SAMDC</shortName>
        <ecNumber evidence="9">4.1.1.50</ecNumber>
    </recommendedName>
    <component>
        <recommendedName>
            <fullName evidence="9">S-adenosylmethionine decarboxylase beta chain</fullName>
        </recommendedName>
    </component>
    <component>
        <recommendedName>
            <fullName evidence="9">S-adenosylmethionine decarboxylase alpha chain</fullName>
        </recommendedName>
    </component>
</protein>
<dbReference type="GO" id="GO:0008295">
    <property type="term" value="P:spermidine biosynthetic process"/>
    <property type="evidence" value="ECO:0007669"/>
    <property type="project" value="UniProtKB-UniRule"/>
</dbReference>
<keyword evidence="1 9" id="KW-0210">Decarboxylase</keyword>
<keyword evidence="9" id="KW-0949">S-adenosyl-L-methionine</keyword>
<evidence type="ECO:0000313" key="10">
    <source>
        <dbReference type="EMBL" id="OEK09391.1"/>
    </source>
</evidence>
<evidence type="ECO:0000256" key="1">
    <source>
        <dbReference type="ARBA" id="ARBA00022793"/>
    </source>
</evidence>
<keyword evidence="11" id="KW-1185">Reference proteome</keyword>
<feature type="chain" id="PRO_5023339853" description="S-adenosylmethionine decarboxylase alpha chain" evidence="9">
    <location>
        <begin position="64"/>
        <end position="124"/>
    </location>
</feature>
<dbReference type="EMBL" id="MDJD01000007">
    <property type="protein sequence ID" value="OEK09391.1"/>
    <property type="molecule type" value="Genomic_DNA"/>
</dbReference>
<reference evidence="10 11" key="1">
    <citation type="submission" date="2016-05" db="EMBL/GenBank/DDBJ databases">
        <title>Draft Genome Sequence of Algibacter sp. Strain SK-16 Isolated from the Surface Water of Aburatsubo Inlet.</title>
        <authorList>
            <person name="Wong S.-K."/>
            <person name="Yoshizawa S."/>
            <person name="Nakajima Y."/>
            <person name="Ogura Y."/>
            <person name="Tetsuya H."/>
            <person name="Hamasaki K."/>
        </authorList>
    </citation>
    <scope>NUCLEOTIDE SEQUENCE [LARGE SCALE GENOMIC DNA]</scope>
    <source>
        <strain evidence="10 11">SK-16</strain>
    </source>
</reference>
<comment type="pathway">
    <text evidence="9">Amine and polyamine biosynthesis; S-adenosylmethioninamine biosynthesis; S-adenosylmethioninamine from S-adenosyl-L-methionine: step 1/1.</text>
</comment>
<keyword evidence="6 9" id="KW-0456">Lyase</keyword>
<feature type="site" description="Cleavage (non-hydrolytic); by autolysis" evidence="9">
    <location>
        <begin position="63"/>
        <end position="64"/>
    </location>
</feature>
<evidence type="ECO:0000256" key="9">
    <source>
        <dbReference type="HAMAP-Rule" id="MF_00464"/>
    </source>
</evidence>
<dbReference type="GO" id="GO:0004014">
    <property type="term" value="F:adenosylmethionine decarboxylase activity"/>
    <property type="evidence" value="ECO:0007669"/>
    <property type="project" value="UniProtKB-UniRule"/>
</dbReference>
<dbReference type="EC" id="4.1.1.50" evidence="9"/>
<comment type="subunit">
    <text evidence="9">Heterotetramer of two alpha and two beta chains arranged as a dimer of alpha/beta heterodimers.</text>
</comment>
<keyword evidence="4 9" id="KW-0620">Polyamine biosynthesis</keyword>
<dbReference type="Pfam" id="PF02675">
    <property type="entry name" value="AdoMet_dc"/>
    <property type="match status" value="1"/>
</dbReference>
<dbReference type="InterPro" id="IPR016067">
    <property type="entry name" value="S-AdoMet_deCO2ase_core"/>
</dbReference>
<comment type="function">
    <text evidence="9">Catalyzes the decarboxylation of S-adenosylmethionine to S-adenosylmethioninamine (dcAdoMet), the propylamine donor required for the synthesis of the polyamines spermine and spermidine from the diamine putrescine.</text>
</comment>
<dbReference type="SUPFAM" id="SSF56276">
    <property type="entry name" value="S-adenosylmethionine decarboxylase"/>
    <property type="match status" value="1"/>
</dbReference>
<dbReference type="STRING" id="1849968.A8C32_11775"/>
<evidence type="ECO:0000256" key="4">
    <source>
        <dbReference type="ARBA" id="ARBA00023115"/>
    </source>
</evidence>
<keyword evidence="7 9" id="KW-0704">Schiff base</keyword>
<dbReference type="GO" id="GO:0005829">
    <property type="term" value="C:cytosol"/>
    <property type="evidence" value="ECO:0007669"/>
    <property type="project" value="TreeGrafter"/>
</dbReference>
<comment type="similarity">
    <text evidence="9">Belongs to the prokaryotic AdoMetDC family. Type 1 subfamily.</text>
</comment>
<feature type="chain" id="PRO_5023339852" description="S-adenosylmethionine decarboxylase beta chain" evidence="9">
    <location>
        <begin position="1"/>
        <end position="63"/>
    </location>
</feature>
<evidence type="ECO:0000256" key="5">
    <source>
        <dbReference type="ARBA" id="ARBA00023145"/>
    </source>
</evidence>
<comment type="PTM">
    <text evidence="9">Is synthesized initially as an inactive proenzyme. Formation of the active enzyme involves a self-maturation process in which the active site pyruvoyl group is generated from an internal serine residue via an autocatalytic post-translational modification. Two non-identical subunits are generated from the proenzyme in this reaction, and the pyruvate is formed at the N-terminus of the alpha chain, which is derived from the carboxyl end of the proenzyme. The post-translation cleavage follows an unusual pathway, termed non-hydrolytic serinolysis, in which the side chain hydroxyl group of the serine supplies its oxygen atom to form the C-terminus of the beta chain, while the remainder of the serine residue undergoes an oxidative deamination to produce ammonia and the pyruvoyl group blocking the N-terminus of the alpha chain.</text>
</comment>
<evidence type="ECO:0000256" key="3">
    <source>
        <dbReference type="ARBA" id="ARBA00023066"/>
    </source>
</evidence>
<dbReference type="Proteomes" id="UP000095713">
    <property type="component" value="Unassembled WGS sequence"/>
</dbReference>
<keyword evidence="8 9" id="KW-0670">Pyruvate</keyword>
<keyword evidence="2 9" id="KW-0068">Autocatalytic cleavage</keyword>
<dbReference type="RefSeq" id="WP_069828828.1">
    <property type="nucleotide sequence ID" value="NZ_MDJD01000007.1"/>
</dbReference>
<comment type="caution">
    <text evidence="10">The sequence shown here is derived from an EMBL/GenBank/DDBJ whole genome shotgun (WGS) entry which is preliminary data.</text>
</comment>
<dbReference type="PANTHER" id="PTHR33866:SF2">
    <property type="entry name" value="S-ADENOSYLMETHIONINE DECARBOXYLASE PROENZYME"/>
    <property type="match status" value="1"/>
</dbReference>
<gene>
    <name evidence="9" type="primary">speH</name>
    <name evidence="10" type="ORF">A8C32_11775</name>
</gene>
<comment type="catalytic activity">
    <reaction evidence="9">
        <text>S-adenosyl-L-methionine + H(+) = S-adenosyl 3-(methylsulfanyl)propylamine + CO2</text>
        <dbReference type="Rhea" id="RHEA:15981"/>
        <dbReference type="ChEBI" id="CHEBI:15378"/>
        <dbReference type="ChEBI" id="CHEBI:16526"/>
        <dbReference type="ChEBI" id="CHEBI:57443"/>
        <dbReference type="ChEBI" id="CHEBI:59789"/>
        <dbReference type="EC" id="4.1.1.50"/>
    </reaction>
</comment>
<accession>A0A1E5TDF4</accession>
<dbReference type="InterPro" id="IPR017716">
    <property type="entry name" value="S-AdoMet_deCOase_pro-enz"/>
</dbReference>
<feature type="active site" description="Schiff-base intermediate with substrate; via pyruvic acid" evidence="9">
    <location>
        <position position="64"/>
    </location>
</feature>
<sequence>MDTFLGHQTTVDFYGCKSDKISSCQFIEDTLLKAARILNLTVVNTTIHSFSPIGVSGVIVIEESHIAIHTWPEHNYIAIDFFTCNKSYNLKKGLEWLKEEFKAERLSQEVIKRGSLKNIEDFKV</sequence>
<organism evidence="10 11">
    <name type="scientific">Flavivirga aquatica</name>
    <dbReference type="NCBI Taxonomy" id="1849968"/>
    <lineage>
        <taxon>Bacteria</taxon>
        <taxon>Pseudomonadati</taxon>
        <taxon>Bacteroidota</taxon>
        <taxon>Flavobacteriia</taxon>
        <taxon>Flavobacteriales</taxon>
        <taxon>Flavobacteriaceae</taxon>
        <taxon>Flavivirga</taxon>
    </lineage>
</organism>
<feature type="modified residue" description="Pyruvic acid (Ser); by autocatalysis" evidence="9">
    <location>
        <position position="64"/>
    </location>
</feature>
<comment type="cofactor">
    <cofactor evidence="9">
        <name>pyruvate</name>
        <dbReference type="ChEBI" id="CHEBI:15361"/>
    </cofactor>
    <text evidence="9">Binds 1 pyruvoyl group covalently per subunit.</text>
</comment>
<dbReference type="Gene3D" id="3.60.90.10">
    <property type="entry name" value="S-adenosylmethionine decarboxylase"/>
    <property type="match status" value="1"/>
</dbReference>
<dbReference type="InterPro" id="IPR003826">
    <property type="entry name" value="AdoMetDC_fam_prok"/>
</dbReference>
<dbReference type="AlphaFoldDB" id="A0A1E5TDF4"/>
<proteinExistence type="inferred from homology"/>
<dbReference type="OrthoDB" id="9793120at2"/>
<name>A0A1E5TDF4_9FLAO</name>